<feature type="transmembrane region" description="Helical" evidence="1">
    <location>
        <begin position="90"/>
        <end position="109"/>
    </location>
</feature>
<dbReference type="InterPro" id="IPR050879">
    <property type="entry name" value="Acyltransferase_3"/>
</dbReference>
<accession>A0ABQ4TJX7</accession>
<dbReference type="InterPro" id="IPR002656">
    <property type="entry name" value="Acyl_transf_3_dom"/>
</dbReference>
<keyword evidence="1" id="KW-0812">Transmembrane</keyword>
<name>A0ABQ4TJX7_9HYPH</name>
<comment type="caution">
    <text evidence="4">The sequence shown here is derived from an EMBL/GenBank/DDBJ whole genome shotgun (WGS) entry which is preliminary data.</text>
</comment>
<evidence type="ECO:0000256" key="1">
    <source>
        <dbReference type="SAM" id="Phobius"/>
    </source>
</evidence>
<dbReference type="EMBL" id="BPRA01000009">
    <property type="protein sequence ID" value="GJE55634.1"/>
    <property type="molecule type" value="Genomic_DNA"/>
</dbReference>
<feature type="transmembrane region" description="Helical" evidence="1">
    <location>
        <begin position="311"/>
        <end position="332"/>
    </location>
</feature>
<keyword evidence="1" id="KW-1133">Transmembrane helix</keyword>
<dbReference type="RefSeq" id="WP_147818491.1">
    <property type="nucleotide sequence ID" value="NZ_BPRA01000009.1"/>
</dbReference>
<sequence>MSAPTIAEAIARPHNAFSAMRLALALAVVVSHAFSVATGDPAAEPLARATGFALGEHAVNGFFAVSGFLVTMSMDRRGARDYVIARALRILPGLVAATLLVSLVLGAALTRLPLAEYYAAPELRRFILGTLTTFKSNAALPGLFEANPYRSPLGTVWTLKYETLCYFGVLVSGVLGLLRVRWLSLALVAGLAVALVAAQIAHPDLPKGTETAFRLPMIFAGGGALYLWRDRVRLSPWWLLALPAALLLQGTPLYRSALFLTEAYAAIGIALLPALGRPRLDPPADLSYGVYLYGWPIQQVLHAFWPQGSGWALLGPSIILALGVAALSWYAIEKPALGLKARALGRRTLGTIEPAGP</sequence>
<reference evidence="4" key="1">
    <citation type="journal article" date="2021" name="Front. Microbiol.">
        <title>Comprehensive Comparative Genomics and Phenotyping of Methylobacterium Species.</title>
        <authorList>
            <person name="Alessa O."/>
            <person name="Ogura Y."/>
            <person name="Fujitani Y."/>
            <person name="Takami H."/>
            <person name="Hayashi T."/>
            <person name="Sahin N."/>
            <person name="Tani A."/>
        </authorList>
    </citation>
    <scope>NUCLEOTIDE SEQUENCE</scope>
    <source>
        <strain evidence="4">DSM 23674</strain>
    </source>
</reference>
<organism evidence="4 5">
    <name type="scientific">Methylobacterium thuringiense</name>
    <dbReference type="NCBI Taxonomy" id="1003091"/>
    <lineage>
        <taxon>Bacteria</taxon>
        <taxon>Pseudomonadati</taxon>
        <taxon>Pseudomonadota</taxon>
        <taxon>Alphaproteobacteria</taxon>
        <taxon>Hyphomicrobiales</taxon>
        <taxon>Methylobacteriaceae</taxon>
        <taxon>Methylobacterium</taxon>
    </lineage>
</organism>
<evidence type="ECO:0000313" key="5">
    <source>
        <dbReference type="Proteomes" id="UP001055101"/>
    </source>
</evidence>
<evidence type="ECO:0000259" key="3">
    <source>
        <dbReference type="Pfam" id="PF01757"/>
    </source>
</evidence>
<feature type="transmembrane region" description="Helical" evidence="1">
    <location>
        <begin position="182"/>
        <end position="200"/>
    </location>
</feature>
<keyword evidence="2" id="KW-0732">Signal</keyword>
<keyword evidence="5" id="KW-1185">Reference proteome</keyword>
<evidence type="ECO:0000256" key="2">
    <source>
        <dbReference type="SAM" id="SignalP"/>
    </source>
</evidence>
<gene>
    <name evidence="4" type="ORF">EKPJFOCH_2129</name>
</gene>
<dbReference type="PANTHER" id="PTHR23028:SF53">
    <property type="entry name" value="ACYL_TRANSF_3 DOMAIN-CONTAINING PROTEIN"/>
    <property type="match status" value="1"/>
</dbReference>
<feature type="transmembrane region" description="Helical" evidence="1">
    <location>
        <begin position="157"/>
        <end position="175"/>
    </location>
</feature>
<feature type="transmembrane region" description="Helical" evidence="1">
    <location>
        <begin position="49"/>
        <end position="70"/>
    </location>
</feature>
<proteinExistence type="predicted"/>
<feature type="domain" description="Acyltransferase 3" evidence="3">
    <location>
        <begin position="17"/>
        <end position="327"/>
    </location>
</feature>
<dbReference type="Pfam" id="PF01757">
    <property type="entry name" value="Acyl_transf_3"/>
    <property type="match status" value="1"/>
</dbReference>
<protein>
    <recommendedName>
        <fullName evidence="3">Acyltransferase 3 domain-containing protein</fullName>
    </recommendedName>
</protein>
<keyword evidence="1" id="KW-0472">Membrane</keyword>
<feature type="transmembrane region" description="Helical" evidence="1">
    <location>
        <begin position="212"/>
        <end position="228"/>
    </location>
</feature>
<dbReference type="PANTHER" id="PTHR23028">
    <property type="entry name" value="ACETYLTRANSFERASE"/>
    <property type="match status" value="1"/>
</dbReference>
<reference evidence="4" key="2">
    <citation type="submission" date="2021-08" db="EMBL/GenBank/DDBJ databases">
        <authorList>
            <person name="Tani A."/>
            <person name="Ola A."/>
            <person name="Ogura Y."/>
            <person name="Katsura K."/>
            <person name="Hayashi T."/>
        </authorList>
    </citation>
    <scope>NUCLEOTIDE SEQUENCE</scope>
    <source>
        <strain evidence="4">DSM 23674</strain>
    </source>
</reference>
<dbReference type="Proteomes" id="UP001055101">
    <property type="component" value="Unassembled WGS sequence"/>
</dbReference>
<feature type="signal peptide" evidence="2">
    <location>
        <begin position="1"/>
        <end position="33"/>
    </location>
</feature>
<feature type="chain" id="PRO_5046651651" description="Acyltransferase 3 domain-containing protein" evidence="2">
    <location>
        <begin position="34"/>
        <end position="357"/>
    </location>
</feature>
<evidence type="ECO:0000313" key="4">
    <source>
        <dbReference type="EMBL" id="GJE55634.1"/>
    </source>
</evidence>
<feature type="transmembrane region" description="Helical" evidence="1">
    <location>
        <begin position="235"/>
        <end position="251"/>
    </location>
</feature>